<dbReference type="PANTHER" id="PTHR39428">
    <property type="entry name" value="F420H(2)-DEPENDENT QUINONE REDUCTASE RV1261C"/>
    <property type="match status" value="1"/>
</dbReference>
<dbReference type="SUPFAM" id="SSF50475">
    <property type="entry name" value="FMN-binding split barrel"/>
    <property type="match status" value="1"/>
</dbReference>
<keyword evidence="4" id="KW-1185">Reference proteome</keyword>
<sequence length="145" mass="16401">MPTPDEVVDSPTGWVAEHIKRYVESDGQDGHKYHGYDSLLLTTRGRKSGKLRRTALIYGRDGDTFVLVGSNGGADHHPAWYLNLLEDPEVYVQVGTDKFTAHARNATDDERPRLWDLMVSVFPTYASYKKKTSRTIPVVVLQPER</sequence>
<comment type="caution">
    <text evidence="3">The sequence shown here is derived from an EMBL/GenBank/DDBJ whole genome shotgun (WGS) entry which is preliminary data.</text>
</comment>
<dbReference type="PANTHER" id="PTHR39428:SF1">
    <property type="entry name" value="F420H(2)-DEPENDENT QUINONE REDUCTASE RV1261C"/>
    <property type="match status" value="1"/>
</dbReference>
<comment type="similarity">
    <text evidence="1">Belongs to the F420H(2)-dependent quinone reductase family.</text>
</comment>
<dbReference type="InterPro" id="IPR012349">
    <property type="entry name" value="Split_barrel_FMN-bd"/>
</dbReference>
<dbReference type="Gene3D" id="2.30.110.10">
    <property type="entry name" value="Electron Transport, Fmn-binding Protein, Chain A"/>
    <property type="match status" value="1"/>
</dbReference>
<proteinExistence type="inferred from homology"/>
<dbReference type="NCBIfam" id="TIGR00026">
    <property type="entry name" value="hi_GC_TIGR00026"/>
    <property type="match status" value="1"/>
</dbReference>
<evidence type="ECO:0000313" key="3">
    <source>
        <dbReference type="EMBL" id="MFC7382182.1"/>
    </source>
</evidence>
<evidence type="ECO:0000256" key="1">
    <source>
        <dbReference type="ARBA" id="ARBA00008710"/>
    </source>
</evidence>
<gene>
    <name evidence="3" type="ORF">ACFQSB_08195</name>
</gene>
<comment type="catalytic activity">
    <reaction evidence="2">
        <text>oxidized coenzyme F420-(gamma-L-Glu)(n) + a quinol + H(+) = reduced coenzyme F420-(gamma-L-Glu)(n) + a quinone</text>
        <dbReference type="Rhea" id="RHEA:39663"/>
        <dbReference type="Rhea" id="RHEA-COMP:12939"/>
        <dbReference type="Rhea" id="RHEA-COMP:14378"/>
        <dbReference type="ChEBI" id="CHEBI:15378"/>
        <dbReference type="ChEBI" id="CHEBI:24646"/>
        <dbReference type="ChEBI" id="CHEBI:132124"/>
        <dbReference type="ChEBI" id="CHEBI:133980"/>
        <dbReference type="ChEBI" id="CHEBI:139511"/>
    </reaction>
</comment>
<reference evidence="4" key="1">
    <citation type="journal article" date="2019" name="Int. J. Syst. Evol. Microbiol.">
        <title>The Global Catalogue of Microorganisms (GCM) 10K type strain sequencing project: providing services to taxonomists for standard genome sequencing and annotation.</title>
        <authorList>
            <consortium name="The Broad Institute Genomics Platform"/>
            <consortium name="The Broad Institute Genome Sequencing Center for Infectious Disease"/>
            <person name="Wu L."/>
            <person name="Ma J."/>
        </authorList>
    </citation>
    <scope>NUCLEOTIDE SEQUENCE [LARGE SCALE GENOMIC DNA]</scope>
    <source>
        <strain evidence="4">CECT 7649</strain>
    </source>
</reference>
<name>A0ABW2NZM0_9ACTN</name>
<protein>
    <submittedName>
        <fullName evidence="3">Nitroreductase family deazaflavin-dependent oxidoreductase</fullName>
    </submittedName>
</protein>
<evidence type="ECO:0000313" key="4">
    <source>
        <dbReference type="Proteomes" id="UP001596496"/>
    </source>
</evidence>
<evidence type="ECO:0000256" key="2">
    <source>
        <dbReference type="ARBA" id="ARBA00049106"/>
    </source>
</evidence>
<organism evidence="3 4">
    <name type="scientific">Sphaerisporangium rhizosphaerae</name>
    <dbReference type="NCBI Taxonomy" id="2269375"/>
    <lineage>
        <taxon>Bacteria</taxon>
        <taxon>Bacillati</taxon>
        <taxon>Actinomycetota</taxon>
        <taxon>Actinomycetes</taxon>
        <taxon>Streptosporangiales</taxon>
        <taxon>Streptosporangiaceae</taxon>
        <taxon>Sphaerisporangium</taxon>
    </lineage>
</organism>
<accession>A0ABW2NZM0</accession>
<dbReference type="EMBL" id="JBHTCG010000004">
    <property type="protein sequence ID" value="MFC7382182.1"/>
    <property type="molecule type" value="Genomic_DNA"/>
</dbReference>
<dbReference type="InterPro" id="IPR004378">
    <property type="entry name" value="F420H2_quin_Rdtase"/>
</dbReference>
<dbReference type="Pfam" id="PF04075">
    <property type="entry name" value="F420H2_quin_red"/>
    <property type="match status" value="1"/>
</dbReference>
<dbReference type="RefSeq" id="WP_380825336.1">
    <property type="nucleotide sequence ID" value="NZ_JBHTCG010000004.1"/>
</dbReference>
<dbReference type="Proteomes" id="UP001596496">
    <property type="component" value="Unassembled WGS sequence"/>
</dbReference>